<keyword evidence="2" id="KW-1185">Reference proteome</keyword>
<dbReference type="EMBL" id="JACIJD010000010">
    <property type="protein sequence ID" value="MBB5694356.1"/>
    <property type="molecule type" value="Genomic_DNA"/>
</dbReference>
<dbReference type="AlphaFoldDB" id="A0A840Y2I5"/>
<name>A0A840Y2I5_9PROT</name>
<proteinExistence type="predicted"/>
<evidence type="ECO:0000313" key="2">
    <source>
        <dbReference type="Proteomes" id="UP000580654"/>
    </source>
</evidence>
<sequence>MLCSPVPLADGAGVDVLHFTGRSAAIWTDVLHRTVAYSGDDTAAFERNLG</sequence>
<comment type="caution">
    <text evidence="1">The sequence shown here is derived from an EMBL/GenBank/DDBJ whole genome shotgun (WGS) entry which is preliminary data.</text>
</comment>
<accession>A0A840Y2I5</accession>
<gene>
    <name evidence="1" type="ORF">FHS87_002402</name>
</gene>
<reference evidence="1 2" key="1">
    <citation type="submission" date="2020-08" db="EMBL/GenBank/DDBJ databases">
        <title>Genomic Encyclopedia of Type Strains, Phase IV (KMG-IV): sequencing the most valuable type-strain genomes for metagenomic binning, comparative biology and taxonomic classification.</title>
        <authorList>
            <person name="Goeker M."/>
        </authorList>
    </citation>
    <scope>NUCLEOTIDE SEQUENCE [LARGE SCALE GENOMIC DNA]</scope>
    <source>
        <strain evidence="1 2">DSM 25622</strain>
    </source>
</reference>
<evidence type="ECO:0000313" key="1">
    <source>
        <dbReference type="EMBL" id="MBB5694356.1"/>
    </source>
</evidence>
<dbReference type="Proteomes" id="UP000580654">
    <property type="component" value="Unassembled WGS sequence"/>
</dbReference>
<protein>
    <submittedName>
        <fullName evidence="1">Uncharacterized protein</fullName>
    </submittedName>
</protein>
<organism evidence="1 2">
    <name type="scientific">Muricoccus pecuniae</name>
    <dbReference type="NCBI Taxonomy" id="693023"/>
    <lineage>
        <taxon>Bacteria</taxon>
        <taxon>Pseudomonadati</taxon>
        <taxon>Pseudomonadota</taxon>
        <taxon>Alphaproteobacteria</taxon>
        <taxon>Acetobacterales</taxon>
        <taxon>Roseomonadaceae</taxon>
        <taxon>Muricoccus</taxon>
    </lineage>
</organism>